<protein>
    <submittedName>
        <fullName evidence="4">N-acetyltransferase</fullName>
    </submittedName>
</protein>
<dbReference type="EMBL" id="CP029701">
    <property type="protein sequence ID" value="QHV62924.1"/>
    <property type="molecule type" value="Genomic_DNA"/>
</dbReference>
<dbReference type="PANTHER" id="PTHR43877:SF2">
    <property type="entry name" value="AMINOALKYLPHOSPHONATE N-ACETYLTRANSFERASE-RELATED"/>
    <property type="match status" value="1"/>
</dbReference>
<dbReference type="InterPro" id="IPR050832">
    <property type="entry name" value="Bact_Acetyltransf"/>
</dbReference>
<keyword evidence="2" id="KW-0012">Acyltransferase</keyword>
<dbReference type="PROSITE" id="PS51186">
    <property type="entry name" value="GNAT"/>
    <property type="match status" value="1"/>
</dbReference>
<proteinExistence type="predicted"/>
<keyword evidence="1" id="KW-0808">Transferase</keyword>
<sequence>MASVLLRNHDGGMIRQASREDFPAILKLQLLAFGEVAERLGLASIPPLEQTLEHLREEARNSVFFKYTENSRIVGSVRGCLDGKNVCHVGKLVVDPARRNRGIGQQLMLALEEHFRGQAAAYLLFTSADTPETLYLYLKLGYTELYRKEAGGMTTVFLEKKA</sequence>
<evidence type="ECO:0000256" key="1">
    <source>
        <dbReference type="ARBA" id="ARBA00022679"/>
    </source>
</evidence>
<evidence type="ECO:0000256" key="2">
    <source>
        <dbReference type="ARBA" id="ARBA00023315"/>
    </source>
</evidence>
<reference evidence="4" key="1">
    <citation type="submission" date="2018-05" db="EMBL/GenBank/DDBJ databases">
        <title>Complete genome sequnece of Akkermansia muciniphila EB-AMDK-40.</title>
        <authorList>
            <person name="Nam Y.-D."/>
            <person name="Chung W.-H."/>
            <person name="Park Y.S."/>
            <person name="Kang J."/>
        </authorList>
    </citation>
    <scope>NUCLEOTIDE SEQUENCE</scope>
    <source>
        <strain evidence="4">EB-AMDK-40</strain>
    </source>
</reference>
<dbReference type="InterPro" id="IPR016181">
    <property type="entry name" value="Acyl_CoA_acyltransferase"/>
</dbReference>
<dbReference type="Proteomes" id="UP000642553">
    <property type="component" value="Chromosome"/>
</dbReference>
<gene>
    <name evidence="4" type="ORF">DMI76_05895</name>
</gene>
<feature type="domain" description="N-acetyltransferase" evidence="3">
    <location>
        <begin position="12"/>
        <end position="162"/>
    </location>
</feature>
<dbReference type="CDD" id="cd04301">
    <property type="entry name" value="NAT_SF"/>
    <property type="match status" value="1"/>
</dbReference>
<dbReference type="SUPFAM" id="SSF55729">
    <property type="entry name" value="Acyl-CoA N-acyltransferases (Nat)"/>
    <property type="match status" value="1"/>
</dbReference>
<dbReference type="PANTHER" id="PTHR43877">
    <property type="entry name" value="AMINOALKYLPHOSPHONATE N-ACETYLTRANSFERASE-RELATED-RELATED"/>
    <property type="match status" value="1"/>
</dbReference>
<dbReference type="AlphaFoldDB" id="A0AAE6W1Z5"/>
<accession>A0AAE6W1Z5</accession>
<dbReference type="GO" id="GO:0016747">
    <property type="term" value="F:acyltransferase activity, transferring groups other than amino-acyl groups"/>
    <property type="evidence" value="ECO:0007669"/>
    <property type="project" value="InterPro"/>
</dbReference>
<dbReference type="Gene3D" id="3.40.630.30">
    <property type="match status" value="1"/>
</dbReference>
<dbReference type="InterPro" id="IPR000182">
    <property type="entry name" value="GNAT_dom"/>
</dbReference>
<evidence type="ECO:0000313" key="5">
    <source>
        <dbReference type="Proteomes" id="UP000642553"/>
    </source>
</evidence>
<name>A0AAE6W1Z5_9BACT</name>
<dbReference type="Pfam" id="PF00583">
    <property type="entry name" value="Acetyltransf_1"/>
    <property type="match status" value="1"/>
</dbReference>
<organism evidence="4 5">
    <name type="scientific">Akkermansia massiliensis</name>
    <dbReference type="NCBI Taxonomy" id="2927224"/>
    <lineage>
        <taxon>Bacteria</taxon>
        <taxon>Pseudomonadati</taxon>
        <taxon>Verrucomicrobiota</taxon>
        <taxon>Verrucomicrobiia</taxon>
        <taxon>Verrucomicrobiales</taxon>
        <taxon>Akkermansiaceae</taxon>
        <taxon>Akkermansia</taxon>
    </lineage>
</organism>
<dbReference type="RefSeq" id="WP_022396909.1">
    <property type="nucleotide sequence ID" value="NZ_CP072027.1"/>
</dbReference>
<evidence type="ECO:0000313" key="4">
    <source>
        <dbReference type="EMBL" id="QHV62924.1"/>
    </source>
</evidence>
<evidence type="ECO:0000259" key="3">
    <source>
        <dbReference type="PROSITE" id="PS51186"/>
    </source>
</evidence>